<dbReference type="RefSeq" id="WP_185164327.1">
    <property type="nucleotide sequence ID" value="NZ_JACKWV010000016.1"/>
</dbReference>
<feature type="transmembrane region" description="Helical" evidence="11">
    <location>
        <begin position="283"/>
        <end position="305"/>
    </location>
</feature>
<evidence type="ECO:0000256" key="3">
    <source>
        <dbReference type="ARBA" id="ARBA00011131"/>
    </source>
</evidence>
<dbReference type="PANTHER" id="PTHR43738">
    <property type="entry name" value="ABC TRANSPORTER, MEMBRANE PROTEIN"/>
    <property type="match status" value="1"/>
</dbReference>
<evidence type="ECO:0000256" key="4">
    <source>
        <dbReference type="ARBA" id="ARBA00016962"/>
    </source>
</evidence>
<keyword evidence="5" id="KW-0813">Transport</keyword>
<dbReference type="AlphaFoldDB" id="A0A7X0RAL0"/>
<evidence type="ECO:0000256" key="9">
    <source>
        <dbReference type="ARBA" id="ARBA00023136"/>
    </source>
</evidence>
<keyword evidence="9 11" id="KW-0472">Membrane</keyword>
<dbReference type="InterPro" id="IPR003838">
    <property type="entry name" value="ABC3_permease_C"/>
</dbReference>
<gene>
    <name evidence="13" type="ORF">H7E68_08950</name>
</gene>
<dbReference type="EMBL" id="JACKWY010000004">
    <property type="protein sequence ID" value="MBB6714857.1"/>
    <property type="molecule type" value="Genomic_DNA"/>
</dbReference>
<evidence type="ECO:0000256" key="6">
    <source>
        <dbReference type="ARBA" id="ARBA00022475"/>
    </source>
</evidence>
<comment type="subcellular location">
    <subcellularLocation>
        <location evidence="1">Cell membrane</location>
        <topology evidence="1">Multi-pass membrane protein</topology>
    </subcellularLocation>
</comment>
<dbReference type="InterPro" id="IPR051125">
    <property type="entry name" value="ABC-4/HrtB_transporter"/>
</dbReference>
<protein>
    <recommendedName>
        <fullName evidence="4">Putative hemin transport system permease protein HrtB</fullName>
    </recommendedName>
</protein>
<evidence type="ECO:0000259" key="12">
    <source>
        <dbReference type="Pfam" id="PF02687"/>
    </source>
</evidence>
<evidence type="ECO:0000256" key="7">
    <source>
        <dbReference type="ARBA" id="ARBA00022692"/>
    </source>
</evidence>
<evidence type="ECO:0000313" key="14">
    <source>
        <dbReference type="Proteomes" id="UP000585258"/>
    </source>
</evidence>
<evidence type="ECO:0000256" key="8">
    <source>
        <dbReference type="ARBA" id="ARBA00022989"/>
    </source>
</evidence>
<organism evidence="13 14">
    <name type="scientific">Clostridium gasigenes</name>
    <dbReference type="NCBI Taxonomy" id="94869"/>
    <lineage>
        <taxon>Bacteria</taxon>
        <taxon>Bacillati</taxon>
        <taxon>Bacillota</taxon>
        <taxon>Clostridia</taxon>
        <taxon>Eubacteriales</taxon>
        <taxon>Clostridiaceae</taxon>
        <taxon>Clostridium</taxon>
    </lineage>
</organism>
<proteinExistence type="inferred from homology"/>
<evidence type="ECO:0000256" key="2">
    <source>
        <dbReference type="ARBA" id="ARBA00008697"/>
    </source>
</evidence>
<evidence type="ECO:0000256" key="5">
    <source>
        <dbReference type="ARBA" id="ARBA00022448"/>
    </source>
</evidence>
<dbReference type="PANTHER" id="PTHR43738:SF1">
    <property type="entry name" value="HEMIN TRANSPORT SYSTEM PERMEASE PROTEIN HRTB-RELATED"/>
    <property type="match status" value="1"/>
</dbReference>
<evidence type="ECO:0000256" key="1">
    <source>
        <dbReference type="ARBA" id="ARBA00004651"/>
    </source>
</evidence>
<evidence type="ECO:0000256" key="11">
    <source>
        <dbReference type="SAM" id="Phobius"/>
    </source>
</evidence>
<dbReference type="Proteomes" id="UP000585258">
    <property type="component" value="Unassembled WGS sequence"/>
</dbReference>
<comment type="function">
    <text evidence="10">Part of the ABC transporter complex hrt involved in hemin import. Responsible for the translocation of the substrate across the membrane.</text>
</comment>
<reference evidence="13 14" key="1">
    <citation type="submission" date="2020-08" db="EMBL/GenBank/DDBJ databases">
        <title>Clostridia isolated from Swiss meat.</title>
        <authorList>
            <person name="Wambui J."/>
            <person name="Stevens M.J.A."/>
            <person name="Stephan R."/>
        </authorList>
    </citation>
    <scope>NUCLEOTIDE SEQUENCE [LARGE SCALE GENOMIC DNA]</scope>
    <source>
        <strain evidence="13 14">CM001</strain>
    </source>
</reference>
<comment type="caution">
    <text evidence="13">The sequence shown here is derived from an EMBL/GenBank/DDBJ whole genome shotgun (WGS) entry which is preliminary data.</text>
</comment>
<comment type="subunit">
    <text evidence="3">The complex is composed of two ATP-binding proteins (HrtA), two transmembrane proteins (HrtB) and a solute-binding protein.</text>
</comment>
<evidence type="ECO:0000313" key="13">
    <source>
        <dbReference type="EMBL" id="MBB6714857.1"/>
    </source>
</evidence>
<feature type="transmembrane region" description="Helical" evidence="11">
    <location>
        <begin position="242"/>
        <end position="262"/>
    </location>
</feature>
<sequence>MFLAMKDLKYNKSKYFLVVSMLILLTFMVLFLSGLANGLSLATSASIKNAEANHYIISDDADSIITRSTLTEKQFKEVSGMTSSEVTPINLMRMNMYKKDSQKKLDVTYLAVDKESFMMPSIIDGGEISDEQNTILLNNSFLEEEISIGDTIIDSGSGIEMKVTGFVKDEMFGHSSVGIIPLNTFKNIRTQINKNYEIVYNAIAIKGEDIENIEIANTEVLSKDTIIKNIPGYAEEQMSINMILWVLLVVSAVILGVFFYIITTQKLTEFGVMKALGMEMKTLAAMIISQVLILAGGSMLLGNILTFTMSAFLPSSMPFSLQVESAVIISIAFLIISILVSLVSLRTVGKVDPLMTIGGHE</sequence>
<comment type="similarity">
    <text evidence="2">Belongs to the ABC-4 integral membrane protein family. HrtB subfamily.</text>
</comment>
<keyword evidence="8 11" id="KW-1133">Transmembrane helix</keyword>
<dbReference type="Pfam" id="PF02687">
    <property type="entry name" value="FtsX"/>
    <property type="match status" value="1"/>
</dbReference>
<name>A0A7X0RAL0_9CLOT</name>
<feature type="transmembrane region" description="Helical" evidence="11">
    <location>
        <begin position="325"/>
        <end position="345"/>
    </location>
</feature>
<dbReference type="GO" id="GO:0005886">
    <property type="term" value="C:plasma membrane"/>
    <property type="evidence" value="ECO:0007669"/>
    <property type="project" value="UniProtKB-SubCell"/>
</dbReference>
<keyword evidence="6" id="KW-1003">Cell membrane</keyword>
<accession>A0A7X0RAL0</accession>
<feature type="domain" description="ABC3 transporter permease C-terminal" evidence="12">
    <location>
        <begin position="242"/>
        <end position="352"/>
    </location>
</feature>
<evidence type="ECO:0000256" key="10">
    <source>
        <dbReference type="ARBA" id="ARBA00024973"/>
    </source>
</evidence>
<keyword evidence="7 11" id="KW-0812">Transmembrane</keyword>